<evidence type="ECO:0000313" key="3">
    <source>
        <dbReference type="EMBL" id="PNV74675.1"/>
    </source>
</evidence>
<name>A0ABX4YHE3_9LEPT</name>
<keyword evidence="4" id="KW-1185">Reference proteome</keyword>
<accession>A0ABX4YHE3</accession>
<comment type="caution">
    <text evidence="3">The sequence shown here is derived from an EMBL/GenBank/DDBJ whole genome shotgun (WGS) entry which is preliminary data.</text>
</comment>
<sequence>MRVLLVDHYDSFTYNLFQYLGELLEDELGSRFSLDVFRHDEIEFSKIETMKYDRIVLSPGPGTPKDPKYFGVSAEILLKLDERIPILGVCLGMQGMAFVSGGSVVPASVPMHGKVSEITHDGKGVFADLPETLNVMRYHSLVVDPSGLSDEWMLTAFCGKELMGIRHKHRPLEGIQFHPESFATEGGRRMLSNFLFQRRSK</sequence>
<dbReference type="Proteomes" id="UP000094669">
    <property type="component" value="Unassembled WGS sequence"/>
</dbReference>
<dbReference type="RefSeq" id="WP_010414334.1">
    <property type="nucleotide sequence ID" value="NZ_MCRM02000011.1"/>
</dbReference>
<dbReference type="EC" id="4.1.3.27" evidence="3"/>
<keyword evidence="3" id="KW-0456">Lyase</keyword>
<dbReference type="InterPro" id="IPR050472">
    <property type="entry name" value="Anth_synth/Amidotransfase"/>
</dbReference>
<dbReference type="CDD" id="cd01743">
    <property type="entry name" value="GATase1_Anthranilate_Synthase"/>
    <property type="match status" value="1"/>
</dbReference>
<dbReference type="InterPro" id="IPR006221">
    <property type="entry name" value="TrpG/PapA_dom"/>
</dbReference>
<dbReference type="SUPFAM" id="SSF52317">
    <property type="entry name" value="Class I glutamine amidotransferase-like"/>
    <property type="match status" value="1"/>
</dbReference>
<keyword evidence="1 3" id="KW-0315">Glutamine amidotransferase</keyword>
<organism evidence="3 4">
    <name type="scientific">Leptospira inadai serovar Lyme</name>
    <dbReference type="NCBI Taxonomy" id="293084"/>
    <lineage>
        <taxon>Bacteria</taxon>
        <taxon>Pseudomonadati</taxon>
        <taxon>Spirochaetota</taxon>
        <taxon>Spirochaetia</taxon>
        <taxon>Leptospirales</taxon>
        <taxon>Leptospiraceae</taxon>
        <taxon>Leptospira</taxon>
    </lineage>
</organism>
<feature type="domain" description="Glutamine amidotransferase" evidence="2">
    <location>
        <begin position="4"/>
        <end position="197"/>
    </location>
</feature>
<gene>
    <name evidence="3" type="ORF">BES34_011870</name>
</gene>
<dbReference type="InterPro" id="IPR029062">
    <property type="entry name" value="Class_I_gatase-like"/>
</dbReference>
<dbReference type="NCBIfam" id="TIGR00566">
    <property type="entry name" value="trpG_papA"/>
    <property type="match status" value="1"/>
</dbReference>
<evidence type="ECO:0000259" key="2">
    <source>
        <dbReference type="Pfam" id="PF00117"/>
    </source>
</evidence>
<dbReference type="PANTHER" id="PTHR43418:SF4">
    <property type="entry name" value="MULTIFUNCTIONAL TRYPTOPHAN BIOSYNTHESIS PROTEIN"/>
    <property type="match status" value="1"/>
</dbReference>
<dbReference type="PRINTS" id="PR00097">
    <property type="entry name" value="ANTSNTHASEII"/>
</dbReference>
<proteinExistence type="predicted"/>
<dbReference type="PRINTS" id="PR00099">
    <property type="entry name" value="CPSGATASE"/>
</dbReference>
<evidence type="ECO:0000256" key="1">
    <source>
        <dbReference type="ARBA" id="ARBA00022962"/>
    </source>
</evidence>
<dbReference type="PROSITE" id="PS51273">
    <property type="entry name" value="GATASE_TYPE_1"/>
    <property type="match status" value="1"/>
</dbReference>
<dbReference type="InterPro" id="IPR017926">
    <property type="entry name" value="GATASE"/>
</dbReference>
<dbReference type="Gene3D" id="3.40.50.880">
    <property type="match status" value="1"/>
</dbReference>
<dbReference type="Pfam" id="PF00117">
    <property type="entry name" value="GATase"/>
    <property type="match status" value="1"/>
</dbReference>
<reference evidence="3" key="1">
    <citation type="submission" date="2018-01" db="EMBL/GenBank/DDBJ databases">
        <title>Genomic characterization of Leptospira inadai serogroup Lyme isolated from captured rat in Brazil and comparative analysis with human reference strain.</title>
        <authorList>
            <person name="Moreno L.Z."/>
            <person name="Loureiro A.P."/>
            <person name="Miraglia F."/>
            <person name="Kremer F.S."/>
            <person name="Eslabao M.R."/>
            <person name="Dellagostin O.A."/>
            <person name="Lilenbaum W."/>
            <person name="Moreno A.M."/>
        </authorList>
    </citation>
    <scope>NUCLEOTIDE SEQUENCE [LARGE SCALE GENOMIC DNA]</scope>
    <source>
        <strain evidence="3">M34/99</strain>
    </source>
</reference>
<dbReference type="GO" id="GO:0004049">
    <property type="term" value="F:anthranilate synthase activity"/>
    <property type="evidence" value="ECO:0007669"/>
    <property type="project" value="UniProtKB-EC"/>
</dbReference>
<dbReference type="PRINTS" id="PR00096">
    <property type="entry name" value="GATASE"/>
</dbReference>
<dbReference type="EMBL" id="MCRM02000011">
    <property type="protein sequence ID" value="PNV74675.1"/>
    <property type="molecule type" value="Genomic_DNA"/>
</dbReference>
<evidence type="ECO:0000313" key="4">
    <source>
        <dbReference type="Proteomes" id="UP000094669"/>
    </source>
</evidence>
<dbReference type="PANTHER" id="PTHR43418">
    <property type="entry name" value="MULTIFUNCTIONAL TRYPTOPHAN BIOSYNTHESIS PROTEIN-RELATED"/>
    <property type="match status" value="1"/>
</dbReference>
<protein>
    <submittedName>
        <fullName evidence="3">Glutamine amidotransferase</fullName>
        <ecNumber evidence="3">4.1.3.27</ecNumber>
    </submittedName>
</protein>